<dbReference type="Gene3D" id="2.40.170.20">
    <property type="entry name" value="TonB-dependent receptor, beta-barrel domain"/>
    <property type="match status" value="1"/>
</dbReference>
<dbReference type="GO" id="GO:0006826">
    <property type="term" value="P:iron ion transport"/>
    <property type="evidence" value="ECO:0007669"/>
    <property type="project" value="UniProtKB-KW"/>
</dbReference>
<keyword evidence="14" id="KW-1185">Reference proteome</keyword>
<evidence type="ECO:0000256" key="1">
    <source>
        <dbReference type="ARBA" id="ARBA00004571"/>
    </source>
</evidence>
<keyword evidence="2 11" id="KW-0813">Transport</keyword>
<reference evidence="13 14" key="1">
    <citation type="submission" date="2019-12" db="EMBL/GenBank/DDBJ databases">
        <title>The draft genomic sequence of strain Chitinophaga oryziterrae JCM 16595.</title>
        <authorList>
            <person name="Zhang X."/>
        </authorList>
    </citation>
    <scope>NUCLEOTIDE SEQUENCE [LARGE SCALE GENOMIC DNA]</scope>
    <source>
        <strain evidence="13 14">JCM 16595</strain>
    </source>
</reference>
<evidence type="ECO:0000313" key="13">
    <source>
        <dbReference type="EMBL" id="MVT40103.1"/>
    </source>
</evidence>
<dbReference type="PROSITE" id="PS52016">
    <property type="entry name" value="TONB_DEPENDENT_REC_3"/>
    <property type="match status" value="1"/>
</dbReference>
<dbReference type="NCBIfam" id="TIGR04057">
    <property type="entry name" value="SusC_RagA_signa"/>
    <property type="match status" value="1"/>
</dbReference>
<evidence type="ECO:0000256" key="9">
    <source>
        <dbReference type="ARBA" id="ARBA00023136"/>
    </source>
</evidence>
<evidence type="ECO:0000256" key="5">
    <source>
        <dbReference type="ARBA" id="ARBA00022692"/>
    </source>
</evidence>
<keyword evidence="7" id="KW-0406">Ion transport</keyword>
<dbReference type="Gene3D" id="3.55.50.30">
    <property type="match status" value="1"/>
</dbReference>
<dbReference type="InterPro" id="IPR036942">
    <property type="entry name" value="Beta-barrel_TonB_sf"/>
</dbReference>
<feature type="domain" description="TonB-dependent receptor plug" evidence="12">
    <location>
        <begin position="138"/>
        <end position="260"/>
    </location>
</feature>
<gene>
    <name evidence="13" type="ORF">GO495_05875</name>
</gene>
<organism evidence="13 14">
    <name type="scientific">Chitinophaga oryziterrae</name>
    <dbReference type="NCBI Taxonomy" id="1031224"/>
    <lineage>
        <taxon>Bacteria</taxon>
        <taxon>Pseudomonadati</taxon>
        <taxon>Bacteroidota</taxon>
        <taxon>Chitinophagia</taxon>
        <taxon>Chitinophagales</taxon>
        <taxon>Chitinophagaceae</taxon>
        <taxon>Chitinophaga</taxon>
    </lineage>
</organism>
<dbReference type="SUPFAM" id="SSF56935">
    <property type="entry name" value="Porins"/>
    <property type="match status" value="1"/>
</dbReference>
<accession>A0A6N8J4Y7</accession>
<keyword evidence="4" id="KW-0410">Iron transport</keyword>
<dbReference type="RefSeq" id="WP_157298733.1">
    <property type="nucleotide sequence ID" value="NZ_BAAAZB010000005.1"/>
</dbReference>
<dbReference type="GO" id="GO:0009279">
    <property type="term" value="C:cell outer membrane"/>
    <property type="evidence" value="ECO:0007669"/>
    <property type="project" value="UniProtKB-SubCell"/>
</dbReference>
<dbReference type="InterPro" id="IPR023996">
    <property type="entry name" value="TonB-dep_OMP_SusC/RagA"/>
</dbReference>
<dbReference type="AlphaFoldDB" id="A0A6N8J4Y7"/>
<evidence type="ECO:0000256" key="8">
    <source>
        <dbReference type="ARBA" id="ARBA00023077"/>
    </source>
</evidence>
<dbReference type="Gene3D" id="2.170.130.10">
    <property type="entry name" value="TonB-dependent receptor, plug domain"/>
    <property type="match status" value="1"/>
</dbReference>
<protein>
    <submittedName>
        <fullName evidence="13">SusC/RagA family TonB-linked outer membrane protein</fullName>
    </submittedName>
</protein>
<evidence type="ECO:0000256" key="3">
    <source>
        <dbReference type="ARBA" id="ARBA00022452"/>
    </source>
</evidence>
<dbReference type="InterPro" id="IPR039426">
    <property type="entry name" value="TonB-dep_rcpt-like"/>
</dbReference>
<comment type="similarity">
    <text evidence="11">Belongs to the TonB-dependent receptor family.</text>
</comment>
<keyword evidence="9 11" id="KW-0472">Membrane</keyword>
<evidence type="ECO:0000313" key="14">
    <source>
        <dbReference type="Proteomes" id="UP000468388"/>
    </source>
</evidence>
<keyword evidence="10 11" id="KW-0998">Cell outer membrane</keyword>
<sequence length="1072" mass="118328">MNRSGVISIYLFLTILITSSTGRAQDSTVFMKAVQIDINNQPLIVLLHSIEQQTGVSFAYANEILAGRPDISLHIRHTNLKAILDKLFPVTQYRVKVIGGQVIIKLQPVIIIPMDSILKRVEMNTVVITALGIGRQQRSLGYAYTDVRGSELATARELNPVNALSGRVAGLDVNPVNGGVGASTKVTLRGVKIIGGNNQPLYVIDGIPVNNSSPGQAEKYGGYDLGDGTGIINPDEIETISVLKGGAAAALYGSRAGNGVILITTKKGITKGLEVTFSSNTTVDVANNSYDFQDTYGSGRGGALPADAEDAHNFPQVSWGPKMNRDSLVWIWNGKHVPYVNAKHKANAFFREGLTLTNGVSVSRGDEKTQLRFAYTNIRNKDIVPESGLNRHNFSVRGTSQVCPGVSLDMKITYMNEQVDNRPALSDNSNNIGYVLSGIAPNIDINWLKDYKHAVTGDYVNWNNNVYQVNPYWVINEQPNTSTQNRLTGFVQLKYQLCPDFYIQGRTGMDYSRFSFREFMDYSTPYNPGGGLALKDRTFREMNSDILLYYRKKVNDFRIGANAGANRMDYNEDLLNTTGRNMNTRHVQSISNFQTQLSNEQIRRKRINSVYGAINLSYKNLLYIDLTGRNDWSSTLAASHNSFFYPSASASFVFSELIKSEILSFGKVRFSIAQTGSDAIDPYQLKLTYGADPDIPSIGGYIIGGVATNSVPFEKLKPSISKSYEAGFNLSFFDSRMSVDATLYRSNTRNQVLNAPVSSSSGYTSAVINSGNVRNQGVEVTLGLKPFMGKVFSWDIDVNFARNQNKILALNSLVSDYYTLSSARWGNVTIVAKSGEEYGSIMGRDFLRDSQGHMMLDGNNLPQYNVRDTKLGNSQYKWIGGINNRFSYKRISLSILLDVKHGGSIFSMTNLLSYSNGSQKGTLAGREGWARSEKERLAAGVAEGDWVPTGGLKVDGVWLNENGGGSGRPMYVDVAAYVNPQVYWQRVGSSIPEPFIYDASFVKVRQLTIDYRLPFFRKEVIVSLVSRNPFILSKHIPNVDPESTYNNTNAQGLEYGSLPARRSFGINIHATL</sequence>
<comment type="subcellular location">
    <subcellularLocation>
        <location evidence="1 11">Cell outer membrane</location>
        <topology evidence="1 11">Multi-pass membrane protein</topology>
    </subcellularLocation>
</comment>
<dbReference type="Proteomes" id="UP000468388">
    <property type="component" value="Unassembled WGS sequence"/>
</dbReference>
<dbReference type="InterPro" id="IPR037066">
    <property type="entry name" value="Plug_dom_sf"/>
</dbReference>
<evidence type="ECO:0000256" key="6">
    <source>
        <dbReference type="ARBA" id="ARBA00023004"/>
    </source>
</evidence>
<evidence type="ECO:0000259" key="12">
    <source>
        <dbReference type="Pfam" id="PF07715"/>
    </source>
</evidence>
<evidence type="ECO:0000256" key="7">
    <source>
        <dbReference type="ARBA" id="ARBA00023065"/>
    </source>
</evidence>
<dbReference type="InterPro" id="IPR012910">
    <property type="entry name" value="Plug_dom"/>
</dbReference>
<keyword evidence="6" id="KW-0408">Iron</keyword>
<dbReference type="NCBIfam" id="TIGR04056">
    <property type="entry name" value="OMP_RagA_SusC"/>
    <property type="match status" value="1"/>
</dbReference>
<keyword evidence="3 11" id="KW-1134">Transmembrane beta strand</keyword>
<dbReference type="OrthoDB" id="9768177at2"/>
<dbReference type="PANTHER" id="PTHR32552:SF81">
    <property type="entry name" value="TONB-DEPENDENT OUTER MEMBRANE RECEPTOR"/>
    <property type="match status" value="1"/>
</dbReference>
<proteinExistence type="inferred from homology"/>
<dbReference type="PANTHER" id="PTHR32552">
    <property type="entry name" value="FERRICHROME IRON RECEPTOR-RELATED"/>
    <property type="match status" value="1"/>
</dbReference>
<evidence type="ECO:0000256" key="2">
    <source>
        <dbReference type="ARBA" id="ARBA00022448"/>
    </source>
</evidence>
<keyword evidence="8" id="KW-0798">TonB box</keyword>
<evidence type="ECO:0000256" key="4">
    <source>
        <dbReference type="ARBA" id="ARBA00022496"/>
    </source>
</evidence>
<evidence type="ECO:0000256" key="10">
    <source>
        <dbReference type="ARBA" id="ARBA00023237"/>
    </source>
</evidence>
<name>A0A6N8J4Y7_9BACT</name>
<comment type="caution">
    <text evidence="13">The sequence shown here is derived from an EMBL/GenBank/DDBJ whole genome shotgun (WGS) entry which is preliminary data.</text>
</comment>
<keyword evidence="5 11" id="KW-0812">Transmembrane</keyword>
<dbReference type="InterPro" id="IPR023997">
    <property type="entry name" value="TonB-dep_OMP_SusC/RagA_CS"/>
</dbReference>
<dbReference type="EMBL" id="WRXO01000001">
    <property type="protein sequence ID" value="MVT40103.1"/>
    <property type="molecule type" value="Genomic_DNA"/>
</dbReference>
<evidence type="ECO:0000256" key="11">
    <source>
        <dbReference type="PROSITE-ProRule" id="PRU01360"/>
    </source>
</evidence>
<dbReference type="Pfam" id="PF07715">
    <property type="entry name" value="Plug"/>
    <property type="match status" value="1"/>
</dbReference>